<evidence type="ECO:0000256" key="1">
    <source>
        <dbReference type="ARBA" id="ARBA00023015"/>
    </source>
</evidence>
<dbReference type="InterPro" id="IPR036388">
    <property type="entry name" value="WH-like_DNA-bd_sf"/>
</dbReference>
<protein>
    <recommendedName>
        <fullName evidence="4">HTH luxR-type domain-containing protein</fullName>
    </recommendedName>
</protein>
<dbReference type="GO" id="GO:0006355">
    <property type="term" value="P:regulation of DNA-templated transcription"/>
    <property type="evidence" value="ECO:0007669"/>
    <property type="project" value="InterPro"/>
</dbReference>
<dbReference type="PRINTS" id="PR00038">
    <property type="entry name" value="HTHLUXR"/>
</dbReference>
<dbReference type="Gene3D" id="1.10.10.10">
    <property type="entry name" value="Winged helix-like DNA-binding domain superfamily/Winged helix DNA-binding domain"/>
    <property type="match status" value="1"/>
</dbReference>
<organism evidence="5 6">
    <name type="scientific">Cerasibacillus quisquiliarum</name>
    <dbReference type="NCBI Taxonomy" id="227865"/>
    <lineage>
        <taxon>Bacteria</taxon>
        <taxon>Bacillati</taxon>
        <taxon>Bacillota</taxon>
        <taxon>Bacilli</taxon>
        <taxon>Bacillales</taxon>
        <taxon>Bacillaceae</taxon>
        <taxon>Cerasibacillus</taxon>
    </lineage>
</organism>
<evidence type="ECO:0000259" key="4">
    <source>
        <dbReference type="PROSITE" id="PS50043"/>
    </source>
</evidence>
<dbReference type="Pfam" id="PF00196">
    <property type="entry name" value="GerE"/>
    <property type="match status" value="1"/>
</dbReference>
<evidence type="ECO:0000256" key="2">
    <source>
        <dbReference type="ARBA" id="ARBA00023125"/>
    </source>
</evidence>
<dbReference type="CDD" id="cd06170">
    <property type="entry name" value="LuxR_C_like"/>
    <property type="match status" value="1"/>
</dbReference>
<dbReference type="Proteomes" id="UP000321491">
    <property type="component" value="Unassembled WGS sequence"/>
</dbReference>
<dbReference type="Gene3D" id="3.40.50.2300">
    <property type="match status" value="1"/>
</dbReference>
<gene>
    <name evidence="5" type="ORF">CQU01_02870</name>
</gene>
<dbReference type="PANTHER" id="PTHR43214">
    <property type="entry name" value="TWO-COMPONENT RESPONSE REGULATOR"/>
    <property type="match status" value="1"/>
</dbReference>
<evidence type="ECO:0000313" key="6">
    <source>
        <dbReference type="Proteomes" id="UP000321491"/>
    </source>
</evidence>
<dbReference type="RefSeq" id="WP_146934870.1">
    <property type="nucleotide sequence ID" value="NZ_BJXW01000004.1"/>
</dbReference>
<keyword evidence="6" id="KW-1185">Reference proteome</keyword>
<name>A0A511UTX8_9BACI</name>
<sequence>MNHIGIISNNLSKMEQKVHTLQKKSRQQSFHVHHPRQLQQFNLKKYDLLITSSAYIDDVMNHAHHLTKIAVCISHVAEDQVERLLQMNLDGYLTPNMTNSELIHAINMILQGDVYVHPRFSSTLLHSYRTYIKIKIERPLNLLTKKEWLVLEHIANGSSNQVIAKKMGISSSTVKNHISSIFKKFGVNNRTDAVLKAIKNNWIIV</sequence>
<keyword evidence="3" id="KW-0804">Transcription</keyword>
<evidence type="ECO:0000256" key="3">
    <source>
        <dbReference type="ARBA" id="ARBA00023163"/>
    </source>
</evidence>
<reference evidence="5 6" key="1">
    <citation type="submission" date="2019-07" db="EMBL/GenBank/DDBJ databases">
        <title>Whole genome shotgun sequence of Cerasibacillus quisquiliarum NBRC 102429.</title>
        <authorList>
            <person name="Hosoyama A."/>
            <person name="Uohara A."/>
            <person name="Ohji S."/>
            <person name="Ichikawa N."/>
        </authorList>
    </citation>
    <scope>NUCLEOTIDE SEQUENCE [LARGE SCALE GENOMIC DNA]</scope>
    <source>
        <strain evidence="5 6">NBRC 102429</strain>
    </source>
</reference>
<dbReference type="SUPFAM" id="SSF46894">
    <property type="entry name" value="C-terminal effector domain of the bipartite response regulators"/>
    <property type="match status" value="1"/>
</dbReference>
<dbReference type="OrthoDB" id="2814434at2"/>
<keyword evidence="2" id="KW-0238">DNA-binding</keyword>
<accession>A0A511UTX8</accession>
<dbReference type="InterPro" id="IPR000792">
    <property type="entry name" value="Tscrpt_reg_LuxR_C"/>
</dbReference>
<dbReference type="GO" id="GO:0003677">
    <property type="term" value="F:DNA binding"/>
    <property type="evidence" value="ECO:0007669"/>
    <property type="project" value="UniProtKB-KW"/>
</dbReference>
<comment type="caution">
    <text evidence="5">The sequence shown here is derived from an EMBL/GenBank/DDBJ whole genome shotgun (WGS) entry which is preliminary data.</text>
</comment>
<dbReference type="SMART" id="SM00421">
    <property type="entry name" value="HTH_LUXR"/>
    <property type="match status" value="1"/>
</dbReference>
<dbReference type="EMBL" id="BJXW01000004">
    <property type="protein sequence ID" value="GEN30049.1"/>
    <property type="molecule type" value="Genomic_DNA"/>
</dbReference>
<keyword evidence="1" id="KW-0805">Transcription regulation</keyword>
<proteinExistence type="predicted"/>
<feature type="domain" description="HTH luxR-type" evidence="4">
    <location>
        <begin position="136"/>
        <end position="201"/>
    </location>
</feature>
<dbReference type="PANTHER" id="PTHR43214:SF42">
    <property type="entry name" value="TRANSCRIPTIONAL REGULATORY PROTEIN DESR"/>
    <property type="match status" value="1"/>
</dbReference>
<evidence type="ECO:0000313" key="5">
    <source>
        <dbReference type="EMBL" id="GEN30049.1"/>
    </source>
</evidence>
<dbReference type="PROSITE" id="PS00622">
    <property type="entry name" value="HTH_LUXR_1"/>
    <property type="match status" value="1"/>
</dbReference>
<dbReference type="InterPro" id="IPR039420">
    <property type="entry name" value="WalR-like"/>
</dbReference>
<dbReference type="PROSITE" id="PS50043">
    <property type="entry name" value="HTH_LUXR_2"/>
    <property type="match status" value="1"/>
</dbReference>
<dbReference type="AlphaFoldDB" id="A0A511UTX8"/>
<dbReference type="InterPro" id="IPR016032">
    <property type="entry name" value="Sig_transdc_resp-reg_C-effctor"/>
</dbReference>